<evidence type="ECO:0000256" key="1">
    <source>
        <dbReference type="ARBA" id="ARBA00005773"/>
    </source>
</evidence>
<dbReference type="InterPro" id="IPR002666">
    <property type="entry name" value="Folate_carrier"/>
</dbReference>
<dbReference type="PANTHER" id="PTHR10686:SF18">
    <property type="entry name" value="IP11787P-RELATED"/>
    <property type="match status" value="1"/>
</dbReference>
<evidence type="ECO:0000313" key="4">
    <source>
        <dbReference type="EMBL" id="KRT81035.1"/>
    </source>
</evidence>
<comment type="caution">
    <text evidence="4">The sequence shown here is derived from an EMBL/GenBank/DDBJ whole genome shotgun (WGS) entry which is preliminary data.</text>
</comment>
<keyword evidence="2" id="KW-0472">Membrane</keyword>
<dbReference type="EMBL" id="LJIG01016293">
    <property type="protein sequence ID" value="KRT81035.1"/>
    <property type="molecule type" value="Genomic_DNA"/>
</dbReference>
<keyword evidence="5" id="KW-1185">Reference proteome</keyword>
<evidence type="ECO:0000256" key="2">
    <source>
        <dbReference type="SAM" id="Phobius"/>
    </source>
</evidence>
<feature type="transmembrane region" description="Helical" evidence="2">
    <location>
        <begin position="73"/>
        <end position="91"/>
    </location>
</feature>
<feature type="signal peptide" evidence="3">
    <location>
        <begin position="1"/>
        <end position="19"/>
    </location>
</feature>
<dbReference type="Pfam" id="PF01770">
    <property type="entry name" value="Folate_carrier"/>
    <property type="match status" value="1"/>
</dbReference>
<reference evidence="4 5" key="1">
    <citation type="submission" date="2015-09" db="EMBL/GenBank/DDBJ databases">
        <title>Draft genome of the scarab beetle Oryctes borbonicus.</title>
        <authorList>
            <person name="Meyer J.M."/>
            <person name="Markov G.V."/>
            <person name="Baskaran P."/>
            <person name="Herrmann M."/>
            <person name="Sommer R.J."/>
            <person name="Roedelsperger C."/>
        </authorList>
    </citation>
    <scope>NUCLEOTIDE SEQUENCE [LARGE SCALE GENOMIC DNA]</scope>
    <source>
        <strain evidence="4">OB123</strain>
        <tissue evidence="4">Whole animal</tissue>
    </source>
</reference>
<dbReference type="OrthoDB" id="18814at2759"/>
<dbReference type="GO" id="GO:0005886">
    <property type="term" value="C:plasma membrane"/>
    <property type="evidence" value="ECO:0007669"/>
    <property type="project" value="TreeGrafter"/>
</dbReference>
<name>A0A0T6B1H2_9SCAR</name>
<evidence type="ECO:0000256" key="3">
    <source>
        <dbReference type="SAM" id="SignalP"/>
    </source>
</evidence>
<dbReference type="Proteomes" id="UP000051574">
    <property type="component" value="Unassembled WGS sequence"/>
</dbReference>
<organism evidence="4 5">
    <name type="scientific">Oryctes borbonicus</name>
    <dbReference type="NCBI Taxonomy" id="1629725"/>
    <lineage>
        <taxon>Eukaryota</taxon>
        <taxon>Metazoa</taxon>
        <taxon>Ecdysozoa</taxon>
        <taxon>Arthropoda</taxon>
        <taxon>Hexapoda</taxon>
        <taxon>Insecta</taxon>
        <taxon>Pterygota</taxon>
        <taxon>Neoptera</taxon>
        <taxon>Endopterygota</taxon>
        <taxon>Coleoptera</taxon>
        <taxon>Polyphaga</taxon>
        <taxon>Scarabaeiformia</taxon>
        <taxon>Scarabaeidae</taxon>
        <taxon>Dynastinae</taxon>
        <taxon>Oryctes</taxon>
    </lineage>
</organism>
<evidence type="ECO:0000313" key="5">
    <source>
        <dbReference type="Proteomes" id="UP000051574"/>
    </source>
</evidence>
<keyword evidence="3" id="KW-0732">Signal</keyword>
<dbReference type="PANTHER" id="PTHR10686">
    <property type="entry name" value="FOLATE TRANSPORTER"/>
    <property type="match status" value="1"/>
</dbReference>
<accession>A0A0T6B1H2</accession>
<dbReference type="AlphaFoldDB" id="A0A0T6B1H2"/>
<comment type="similarity">
    <text evidence="1">Belongs to the reduced folate carrier (RFC) transporter (TC 2.A.48) family.</text>
</comment>
<gene>
    <name evidence="4" type="ORF">AMK59_5966</name>
</gene>
<feature type="chain" id="PRO_5006668280" evidence="3">
    <location>
        <begin position="20"/>
        <end position="123"/>
    </location>
</feature>
<dbReference type="GO" id="GO:0090482">
    <property type="term" value="F:vitamin transmembrane transporter activity"/>
    <property type="evidence" value="ECO:0007669"/>
    <property type="project" value="InterPro"/>
</dbReference>
<keyword evidence="2" id="KW-0812">Transmembrane</keyword>
<feature type="transmembrane region" description="Helical" evidence="2">
    <location>
        <begin position="46"/>
        <end position="66"/>
    </location>
</feature>
<keyword evidence="2" id="KW-1133">Transmembrane helix</keyword>
<sequence length="123" mass="14332">MQTWLKISLLLCFFGFLKEIRPSEPFIYEFLIGEWRNITSDEVTQYVYPVGTYSYLAQLVIVFLITDLCRYKPLIIVLGLSGIVVWAMLLWTKSLLELQIIELTYQMLQSNGPLRYEGGSRNP</sequence>
<proteinExistence type="inferred from homology"/>
<protein>
    <submittedName>
        <fullName evidence="4">Uncharacterized protein</fullName>
    </submittedName>
</protein>